<feature type="transmembrane region" description="Helical" evidence="4">
    <location>
        <begin position="219"/>
        <end position="236"/>
    </location>
</feature>
<dbReference type="AlphaFoldDB" id="A0A2K2H7C8"/>
<dbReference type="SUPFAM" id="SSF48452">
    <property type="entry name" value="TPR-like"/>
    <property type="match status" value="1"/>
</dbReference>
<evidence type="ECO:0000256" key="2">
    <source>
        <dbReference type="ARBA" id="ARBA00022803"/>
    </source>
</evidence>
<keyword evidence="4" id="KW-0472">Membrane</keyword>
<keyword evidence="2 3" id="KW-0802">TPR repeat</keyword>
<evidence type="ECO:0000313" key="5">
    <source>
        <dbReference type="EMBL" id="PNU19208.1"/>
    </source>
</evidence>
<sequence>MRLKPWHWLAFLFLAVLLAYYPTLSAGYNSVDDLKMISRLDQAGPLNLRQLFLPGGTAYYYRPLTILSYLLDRDLWGMIASFMHLHNILLHFACSLMVFFVSRQLVALYPEREKEAVGTALIAALFFALHPLGTESVCWISGRTDLLMTLFLLLAVYLVMVSLATNRSAVVLGAGVALVLAGLAKEVAVFILPGLLWLIIVYPSRKSLLRRMQQRWRPLLLTTASIGVYFLLRYLAVARDTGIRTALKGVPGGDFDLLNNVRITFKVYGFYFKKLLIPWPLNFGIVEVSGWYVLSGIVLAVILFCLLRRMDVPGAFGLMAFCVLSPALIVVFGKMTWTPLAERYLYASVAFSAPLAAWFVQSQWARFAGASRRRFSLGLTLLLLVFFGTVLQRSWVWQDNLRLYRDTAAKSPGFVAVQTELASALLRRGETAEAEKILRGIGREDSGSGYINDDLNLAAILLNEGDPDGARNRLLPLLDKKPKRYFELLQSLIRINDQRLGRVATVEAKTAIHRENLSWLLEQQLIKPRVFTLYRIGKRYLALGERDKALEFFKKAYAGAPRDAYYRGAAATFIRRLENHEI</sequence>
<organism evidence="5 6">
    <name type="scientific">Geothermobacter hydrogeniphilus</name>
    <dbReference type="NCBI Taxonomy" id="1969733"/>
    <lineage>
        <taxon>Bacteria</taxon>
        <taxon>Pseudomonadati</taxon>
        <taxon>Thermodesulfobacteriota</taxon>
        <taxon>Desulfuromonadia</taxon>
        <taxon>Desulfuromonadales</taxon>
        <taxon>Geothermobacteraceae</taxon>
        <taxon>Geothermobacter</taxon>
    </lineage>
</organism>
<feature type="transmembrane region" description="Helical" evidence="4">
    <location>
        <begin position="146"/>
        <end position="164"/>
    </location>
</feature>
<evidence type="ECO:0000256" key="4">
    <source>
        <dbReference type="SAM" id="Phobius"/>
    </source>
</evidence>
<dbReference type="PANTHER" id="PTHR44227:SF3">
    <property type="entry name" value="PROTEIN O-MANNOSYL-TRANSFERASE TMTC4"/>
    <property type="match status" value="1"/>
</dbReference>
<dbReference type="PROSITE" id="PS50005">
    <property type="entry name" value="TPR"/>
    <property type="match status" value="1"/>
</dbReference>
<dbReference type="EMBL" id="PPFX01000037">
    <property type="protein sequence ID" value="PNU19208.1"/>
    <property type="molecule type" value="Genomic_DNA"/>
</dbReference>
<name>A0A2K2H7C8_9BACT</name>
<evidence type="ECO:0000256" key="1">
    <source>
        <dbReference type="ARBA" id="ARBA00022737"/>
    </source>
</evidence>
<dbReference type="RefSeq" id="WP_103116307.1">
    <property type="nucleotide sequence ID" value="NZ_PPFX01000037.1"/>
</dbReference>
<feature type="transmembrane region" description="Helical" evidence="4">
    <location>
        <begin position="51"/>
        <end position="71"/>
    </location>
</feature>
<evidence type="ECO:0000256" key="3">
    <source>
        <dbReference type="PROSITE-ProRule" id="PRU00339"/>
    </source>
</evidence>
<keyword evidence="4" id="KW-1133">Transmembrane helix</keyword>
<dbReference type="InterPro" id="IPR019734">
    <property type="entry name" value="TPR_rpt"/>
</dbReference>
<proteinExistence type="predicted"/>
<dbReference type="InterPro" id="IPR052346">
    <property type="entry name" value="O-mannosyl-transferase_TMTC"/>
</dbReference>
<dbReference type="Proteomes" id="UP000236340">
    <property type="component" value="Unassembled WGS sequence"/>
</dbReference>
<feature type="repeat" description="TPR" evidence="3">
    <location>
        <begin position="530"/>
        <end position="563"/>
    </location>
</feature>
<feature type="transmembrane region" description="Helical" evidence="4">
    <location>
        <begin position="170"/>
        <end position="198"/>
    </location>
</feature>
<feature type="transmembrane region" description="Helical" evidence="4">
    <location>
        <begin position="116"/>
        <end position="134"/>
    </location>
</feature>
<feature type="transmembrane region" description="Helical" evidence="4">
    <location>
        <begin position="377"/>
        <end position="397"/>
    </location>
</feature>
<comment type="caution">
    <text evidence="5">The sequence shown here is derived from an EMBL/GenBank/DDBJ whole genome shotgun (WGS) entry which is preliminary data.</text>
</comment>
<keyword evidence="4" id="KW-0812">Transmembrane</keyword>
<dbReference type="Gene3D" id="1.25.40.10">
    <property type="entry name" value="Tetratricopeptide repeat domain"/>
    <property type="match status" value="1"/>
</dbReference>
<keyword evidence="1" id="KW-0677">Repeat</keyword>
<feature type="transmembrane region" description="Helical" evidence="4">
    <location>
        <begin position="289"/>
        <end position="307"/>
    </location>
</feature>
<dbReference type="OrthoDB" id="127293at2"/>
<feature type="transmembrane region" description="Helical" evidence="4">
    <location>
        <begin position="344"/>
        <end position="365"/>
    </location>
</feature>
<gene>
    <name evidence="5" type="ORF">C2E25_13770</name>
</gene>
<dbReference type="PANTHER" id="PTHR44227">
    <property type="match status" value="1"/>
</dbReference>
<dbReference type="InterPro" id="IPR011990">
    <property type="entry name" value="TPR-like_helical_dom_sf"/>
</dbReference>
<feature type="transmembrane region" description="Helical" evidence="4">
    <location>
        <begin position="83"/>
        <end position="101"/>
    </location>
</feature>
<feature type="transmembrane region" description="Helical" evidence="4">
    <location>
        <begin position="314"/>
        <end position="332"/>
    </location>
</feature>
<protein>
    <submittedName>
        <fullName evidence="5">Uncharacterized protein</fullName>
    </submittedName>
</protein>
<reference evidence="5 6" key="1">
    <citation type="journal article" date="2018" name="Genome Announc.">
        <title>Genome Sequence of Geothermobacter sp. HR-1 Iron Reducer from the Loihi Seamount.</title>
        <authorList>
            <person name="Smith H."/>
            <person name="Abuyen K."/>
            <person name="Tremblay J."/>
            <person name="Savalia P."/>
            <person name="Perez-Rodriguez I."/>
            <person name="Emerson D."/>
            <person name="Tully B."/>
            <person name="Amend J."/>
        </authorList>
    </citation>
    <scope>NUCLEOTIDE SEQUENCE [LARGE SCALE GENOMIC DNA]</scope>
    <source>
        <strain evidence="5 6">HR-1</strain>
    </source>
</reference>
<evidence type="ECO:0000313" key="6">
    <source>
        <dbReference type="Proteomes" id="UP000236340"/>
    </source>
</evidence>
<accession>A0A2K2H7C8</accession>